<sequence length="151" mass="16295">MTLDGLPFQTQHKRREAEWVGALVLFGVAVALLLPGATFSRPTFYAFGAIAPEGTWGATLLGVSVIRMIALWVNGSKHHSPAIRFITATTGACVWTWLAWLLAHDGYPGWNTGVGAYGVLAAVDAYCALRAIWDQGANDARARIVRRATRG</sequence>
<feature type="transmembrane region" description="Helical" evidence="1">
    <location>
        <begin position="114"/>
        <end position="133"/>
    </location>
</feature>
<reference evidence="3" key="1">
    <citation type="journal article" date="2019" name="Int. J. Syst. Evol. Microbiol.">
        <title>The Global Catalogue of Microorganisms (GCM) 10K type strain sequencing project: providing services to taxonomists for standard genome sequencing and annotation.</title>
        <authorList>
            <consortium name="The Broad Institute Genomics Platform"/>
            <consortium name="The Broad Institute Genome Sequencing Center for Infectious Disease"/>
            <person name="Wu L."/>
            <person name="Ma J."/>
        </authorList>
    </citation>
    <scope>NUCLEOTIDE SEQUENCE [LARGE SCALE GENOMIC DNA]</scope>
    <source>
        <strain evidence="3">CCUG 48316</strain>
    </source>
</reference>
<organism evidence="2 3">
    <name type="scientific">Methylobacterium komagatae</name>
    <dbReference type="NCBI Taxonomy" id="374425"/>
    <lineage>
        <taxon>Bacteria</taxon>
        <taxon>Pseudomonadati</taxon>
        <taxon>Pseudomonadota</taxon>
        <taxon>Alphaproteobacteria</taxon>
        <taxon>Hyphomicrobiales</taxon>
        <taxon>Methylobacteriaceae</taxon>
        <taxon>Methylobacterium</taxon>
    </lineage>
</organism>
<feature type="transmembrane region" description="Helical" evidence="1">
    <location>
        <begin position="82"/>
        <end position="102"/>
    </location>
</feature>
<evidence type="ECO:0000313" key="3">
    <source>
        <dbReference type="Proteomes" id="UP001596292"/>
    </source>
</evidence>
<dbReference type="RefSeq" id="WP_378970888.1">
    <property type="nucleotide sequence ID" value="NZ_JBHSWN010000001.1"/>
</dbReference>
<keyword evidence="1" id="KW-1133">Transmembrane helix</keyword>
<evidence type="ECO:0000313" key="2">
    <source>
        <dbReference type="EMBL" id="MFC6790745.1"/>
    </source>
</evidence>
<name>A0ABW2BKN4_9HYPH</name>
<gene>
    <name evidence="2" type="ORF">ACFQE0_14675</name>
</gene>
<evidence type="ECO:0000256" key="1">
    <source>
        <dbReference type="SAM" id="Phobius"/>
    </source>
</evidence>
<protein>
    <submittedName>
        <fullName evidence="2">Uncharacterized protein</fullName>
    </submittedName>
</protein>
<accession>A0ABW2BKN4</accession>
<dbReference type="EMBL" id="JBHSWN010000001">
    <property type="protein sequence ID" value="MFC6790745.1"/>
    <property type="molecule type" value="Genomic_DNA"/>
</dbReference>
<keyword evidence="1" id="KW-0472">Membrane</keyword>
<keyword evidence="3" id="KW-1185">Reference proteome</keyword>
<feature type="transmembrane region" description="Helical" evidence="1">
    <location>
        <begin position="44"/>
        <end position="70"/>
    </location>
</feature>
<keyword evidence="1" id="KW-0812">Transmembrane</keyword>
<dbReference type="Proteomes" id="UP001596292">
    <property type="component" value="Unassembled WGS sequence"/>
</dbReference>
<proteinExistence type="predicted"/>
<comment type="caution">
    <text evidence="2">The sequence shown here is derived from an EMBL/GenBank/DDBJ whole genome shotgun (WGS) entry which is preliminary data.</text>
</comment>
<feature type="transmembrane region" description="Helical" evidence="1">
    <location>
        <begin position="20"/>
        <end position="38"/>
    </location>
</feature>